<dbReference type="EMBL" id="ADMC01000030">
    <property type="protein sequence ID" value="EHP45525.1"/>
    <property type="molecule type" value="Genomic_DNA"/>
</dbReference>
<reference evidence="5 6" key="1">
    <citation type="submission" date="2012-01" db="EMBL/GenBank/DDBJ databases">
        <title>The Genome Sequence of Odoribacter laneus YIT 12061.</title>
        <authorList>
            <consortium name="The Broad Institute Genome Sequencing Platform"/>
            <person name="Earl A."/>
            <person name="Ward D."/>
            <person name="Feldgarden M."/>
            <person name="Gevers D."/>
            <person name="Morotomi M."/>
            <person name="Young S.K."/>
            <person name="Zeng Q."/>
            <person name="Gargeya S."/>
            <person name="Fitzgerald M."/>
            <person name="Haas B."/>
            <person name="Abouelleil A."/>
            <person name="Alvarado L."/>
            <person name="Arachchi H.M."/>
            <person name="Berlin A."/>
            <person name="Chapman S.B."/>
            <person name="Gearin G."/>
            <person name="Goldberg J."/>
            <person name="Griggs A."/>
            <person name="Gujja S."/>
            <person name="Hansen M."/>
            <person name="Heiman D."/>
            <person name="Howarth C."/>
            <person name="Larimer J."/>
            <person name="Lui A."/>
            <person name="MacDonald P.J.P."/>
            <person name="McCowen C."/>
            <person name="Montmayeur A."/>
            <person name="Murphy C."/>
            <person name="Neiman D."/>
            <person name="Pearson M."/>
            <person name="Priest M."/>
            <person name="Roberts A."/>
            <person name="Saif S."/>
            <person name="Shea T."/>
            <person name="Sisk P."/>
            <person name="Stolte C."/>
            <person name="Sykes S."/>
            <person name="Wortman J."/>
            <person name="Nusbaum C."/>
            <person name="Birren B."/>
        </authorList>
    </citation>
    <scope>NUCLEOTIDE SEQUENCE [LARGE SCALE GENOMIC DNA]</scope>
    <source>
        <strain evidence="5 6">YIT 12061</strain>
    </source>
</reference>
<evidence type="ECO:0000256" key="2">
    <source>
        <dbReference type="ARBA" id="ARBA00023125"/>
    </source>
</evidence>
<name>H1DKN2_9BACT</name>
<dbReference type="Proteomes" id="UP000004892">
    <property type="component" value="Unassembled WGS sequence"/>
</dbReference>
<keyword evidence="2" id="KW-0238">DNA-binding</keyword>
<dbReference type="InterPro" id="IPR046335">
    <property type="entry name" value="LacI/GalR-like_sensor"/>
</dbReference>
<dbReference type="HOGENOM" id="CLU_2155772_0_0_10"/>
<accession>H1DKN2</accession>
<keyword evidence="6" id="KW-1185">Reference proteome</keyword>
<keyword evidence="1" id="KW-0805">Transcription regulation</keyword>
<protein>
    <recommendedName>
        <fullName evidence="4">Transcriptional regulator LacI/GalR-like sensor domain-containing protein</fullName>
    </recommendedName>
</protein>
<dbReference type="GO" id="GO:0000976">
    <property type="term" value="F:transcription cis-regulatory region binding"/>
    <property type="evidence" value="ECO:0007669"/>
    <property type="project" value="TreeGrafter"/>
</dbReference>
<dbReference type="InterPro" id="IPR028082">
    <property type="entry name" value="Peripla_BP_I"/>
</dbReference>
<evidence type="ECO:0000259" key="4">
    <source>
        <dbReference type="Pfam" id="PF13377"/>
    </source>
</evidence>
<dbReference type="Pfam" id="PF13377">
    <property type="entry name" value="Peripla_BP_3"/>
    <property type="match status" value="1"/>
</dbReference>
<dbReference type="STRING" id="742817.HMPREF9449_02818"/>
<evidence type="ECO:0000256" key="3">
    <source>
        <dbReference type="ARBA" id="ARBA00023163"/>
    </source>
</evidence>
<dbReference type="AlphaFoldDB" id="H1DKN2"/>
<comment type="caution">
    <text evidence="5">The sequence shown here is derived from an EMBL/GenBank/DDBJ whole genome shotgun (WGS) entry which is preliminary data.</text>
</comment>
<sequence length="111" mass="12411">MGGIRALKDARLPRDEELIIQCDNQADAMIGGEQLMRRVNCSDRIFARNDLTAAGVMYAIKHRRFKIPGDVAISSFTNDLVSTLTDPTLITVEQHGDKVGEIATDLLWRRI</sequence>
<dbReference type="SUPFAM" id="SSF53822">
    <property type="entry name" value="Periplasmic binding protein-like I"/>
    <property type="match status" value="1"/>
</dbReference>
<dbReference type="PANTHER" id="PTHR30146:SF109">
    <property type="entry name" value="HTH-TYPE TRANSCRIPTIONAL REGULATOR GALS"/>
    <property type="match status" value="1"/>
</dbReference>
<keyword evidence="3" id="KW-0804">Transcription</keyword>
<dbReference type="GO" id="GO:0003700">
    <property type="term" value="F:DNA-binding transcription factor activity"/>
    <property type="evidence" value="ECO:0007669"/>
    <property type="project" value="TreeGrafter"/>
</dbReference>
<dbReference type="PANTHER" id="PTHR30146">
    <property type="entry name" value="LACI-RELATED TRANSCRIPTIONAL REPRESSOR"/>
    <property type="match status" value="1"/>
</dbReference>
<evidence type="ECO:0000313" key="6">
    <source>
        <dbReference type="Proteomes" id="UP000004892"/>
    </source>
</evidence>
<proteinExistence type="predicted"/>
<dbReference type="PATRIC" id="fig|742817.3.peg.3010"/>
<dbReference type="Gene3D" id="3.40.50.2300">
    <property type="match status" value="2"/>
</dbReference>
<evidence type="ECO:0000256" key="1">
    <source>
        <dbReference type="ARBA" id="ARBA00023015"/>
    </source>
</evidence>
<evidence type="ECO:0000313" key="5">
    <source>
        <dbReference type="EMBL" id="EHP45525.1"/>
    </source>
</evidence>
<gene>
    <name evidence="5" type="ORF">HMPREF9449_02818</name>
</gene>
<dbReference type="eggNOG" id="COG1609">
    <property type="taxonomic scope" value="Bacteria"/>
</dbReference>
<feature type="domain" description="Transcriptional regulator LacI/GalR-like sensor" evidence="4">
    <location>
        <begin position="45"/>
        <end position="111"/>
    </location>
</feature>
<organism evidence="5 6">
    <name type="scientific">Odoribacter laneus YIT 12061</name>
    <dbReference type="NCBI Taxonomy" id="742817"/>
    <lineage>
        <taxon>Bacteria</taxon>
        <taxon>Pseudomonadati</taxon>
        <taxon>Bacteroidota</taxon>
        <taxon>Bacteroidia</taxon>
        <taxon>Bacteroidales</taxon>
        <taxon>Odoribacteraceae</taxon>
        <taxon>Odoribacter</taxon>
    </lineage>
</organism>